<feature type="compositionally biased region" description="Polar residues" evidence="1">
    <location>
        <begin position="1"/>
        <end position="14"/>
    </location>
</feature>
<evidence type="ECO:0000313" key="2">
    <source>
        <dbReference type="EMBL" id="KAF4626433.1"/>
    </source>
</evidence>
<dbReference type="OrthoDB" id="3554253at2759"/>
<proteinExistence type="predicted"/>
<reference evidence="2 3" key="1">
    <citation type="submission" date="2020-03" db="EMBL/GenBank/DDBJ databases">
        <title>Draft Genome Sequence of Cudoniella acicularis.</title>
        <authorList>
            <person name="Buettner E."/>
            <person name="Kellner H."/>
        </authorList>
    </citation>
    <scope>NUCLEOTIDE SEQUENCE [LARGE SCALE GENOMIC DNA]</scope>
    <source>
        <strain evidence="2 3">DSM 108380</strain>
    </source>
</reference>
<dbReference type="AlphaFoldDB" id="A0A8H4RCL7"/>
<dbReference type="Proteomes" id="UP000566819">
    <property type="component" value="Unassembled WGS sequence"/>
</dbReference>
<name>A0A8H4RCL7_9HELO</name>
<feature type="region of interest" description="Disordered" evidence="1">
    <location>
        <begin position="1"/>
        <end position="23"/>
    </location>
</feature>
<dbReference type="EMBL" id="JAAMPI010001153">
    <property type="protein sequence ID" value="KAF4626433.1"/>
    <property type="molecule type" value="Genomic_DNA"/>
</dbReference>
<organism evidence="2 3">
    <name type="scientific">Cudoniella acicularis</name>
    <dbReference type="NCBI Taxonomy" id="354080"/>
    <lineage>
        <taxon>Eukaryota</taxon>
        <taxon>Fungi</taxon>
        <taxon>Dikarya</taxon>
        <taxon>Ascomycota</taxon>
        <taxon>Pezizomycotina</taxon>
        <taxon>Leotiomycetes</taxon>
        <taxon>Helotiales</taxon>
        <taxon>Tricladiaceae</taxon>
        <taxon>Cudoniella</taxon>
    </lineage>
</organism>
<gene>
    <name evidence="2" type="ORF">G7Y89_g11727</name>
</gene>
<accession>A0A8H4RCL7</accession>
<protein>
    <submittedName>
        <fullName evidence="2">Uncharacterized protein</fullName>
    </submittedName>
</protein>
<keyword evidence="3" id="KW-1185">Reference proteome</keyword>
<sequence>MSTADTARLSTSASAPIKSPPSMPTPSWQYTIRNILGGLSKTVLTDAQLSDLHITLEDEDERSMHLSIETSLVTDAFFDTSTYHGDIKCLPRDFQTRPEMAKACSEWIASLFTCWAQALGNQHSENRVTFQRAEKALRITGDTRTKGVKTAMTARDMENGHSISVLIRNRRRHEWQLTSVELYILFTLADEQRLARPSASSYEVQIMVIHRHWIQRLSVQIPSLFLTSIIGGEHDLLGNIHIHRTPRFNFMEEQGRRGALRALFEHFPLNTTCTLPPLPPIPTTKRKWNNTGFALKKQRTQQDQLCISATTSHDPKTFK</sequence>
<evidence type="ECO:0000313" key="3">
    <source>
        <dbReference type="Proteomes" id="UP000566819"/>
    </source>
</evidence>
<comment type="caution">
    <text evidence="2">The sequence shown here is derived from an EMBL/GenBank/DDBJ whole genome shotgun (WGS) entry which is preliminary data.</text>
</comment>
<evidence type="ECO:0000256" key="1">
    <source>
        <dbReference type="SAM" id="MobiDB-lite"/>
    </source>
</evidence>